<evidence type="ECO:0000313" key="2">
    <source>
        <dbReference type="Proteomes" id="UP001174909"/>
    </source>
</evidence>
<dbReference type="Gene3D" id="2.40.250.10">
    <property type="entry name" value="Core binding factor, beta subunit"/>
    <property type="match status" value="1"/>
</dbReference>
<reference evidence="1" key="1">
    <citation type="submission" date="2023-03" db="EMBL/GenBank/DDBJ databases">
        <authorList>
            <person name="Steffen K."/>
            <person name="Cardenas P."/>
        </authorList>
    </citation>
    <scope>NUCLEOTIDE SEQUENCE</scope>
</reference>
<dbReference type="GO" id="GO:0005634">
    <property type="term" value="C:nucleus"/>
    <property type="evidence" value="ECO:0007669"/>
    <property type="project" value="InterPro"/>
</dbReference>
<name>A0AA35X1N2_GEOBA</name>
<dbReference type="AlphaFoldDB" id="A0AA35X1N2"/>
<dbReference type="InterPro" id="IPR003417">
    <property type="entry name" value="CBF_beta"/>
</dbReference>
<dbReference type="EMBL" id="CASHTH010002751">
    <property type="protein sequence ID" value="CAI8034705.1"/>
    <property type="molecule type" value="Genomic_DNA"/>
</dbReference>
<dbReference type="InterPro" id="IPR036552">
    <property type="entry name" value="CBF_bsu_sf"/>
</dbReference>
<accession>A0AA35X1N2</accession>
<keyword evidence="2" id="KW-1185">Reference proteome</keyword>
<proteinExistence type="predicted"/>
<protein>
    <submittedName>
        <fullName evidence="1">Uncharacterized protein</fullName>
    </submittedName>
</protein>
<dbReference type="Pfam" id="PF02312">
    <property type="entry name" value="CBF_beta"/>
    <property type="match status" value="1"/>
</dbReference>
<sequence length="116" mass="12853">MPRVVPDQKNKYETDELFKKLSQDVDVSCTDVCMRLEMSQYACAPETSVCVCVCRSSTRGTGTGQWRRGGGGSWRICRRDTLSLPSLPLGRTSTFSSVGVPCRMRTTQLQTVKGHS</sequence>
<dbReference type="Proteomes" id="UP001174909">
    <property type="component" value="Unassembled WGS sequence"/>
</dbReference>
<evidence type="ECO:0000313" key="1">
    <source>
        <dbReference type="EMBL" id="CAI8034705.1"/>
    </source>
</evidence>
<comment type="caution">
    <text evidence="1">The sequence shown here is derived from an EMBL/GenBank/DDBJ whole genome shotgun (WGS) entry which is preliminary data.</text>
</comment>
<gene>
    <name evidence="1" type="ORF">GBAR_LOCUS19510</name>
</gene>
<dbReference type="GO" id="GO:0003713">
    <property type="term" value="F:transcription coactivator activity"/>
    <property type="evidence" value="ECO:0007669"/>
    <property type="project" value="InterPro"/>
</dbReference>
<organism evidence="1 2">
    <name type="scientific">Geodia barretti</name>
    <name type="common">Barrett's horny sponge</name>
    <dbReference type="NCBI Taxonomy" id="519541"/>
    <lineage>
        <taxon>Eukaryota</taxon>
        <taxon>Metazoa</taxon>
        <taxon>Porifera</taxon>
        <taxon>Demospongiae</taxon>
        <taxon>Heteroscleromorpha</taxon>
        <taxon>Tetractinellida</taxon>
        <taxon>Astrophorina</taxon>
        <taxon>Geodiidae</taxon>
        <taxon>Geodia</taxon>
    </lineage>
</organism>
<dbReference type="SUPFAM" id="SSF50723">
    <property type="entry name" value="Core binding factor beta, CBF"/>
    <property type="match status" value="1"/>
</dbReference>